<dbReference type="AlphaFoldDB" id="A0A0V0GR39"/>
<reference evidence="1" key="1">
    <citation type="submission" date="2015-12" db="EMBL/GenBank/DDBJ databases">
        <title>Gene expression during late stages of embryo sac development: a critical building block for successful pollen-pistil interactions.</title>
        <authorList>
            <person name="Liu Y."/>
            <person name="Joly V."/>
            <person name="Sabar M."/>
            <person name="Matton D.P."/>
        </authorList>
    </citation>
    <scope>NUCLEOTIDE SEQUENCE</scope>
</reference>
<dbReference type="EMBL" id="GEDG01032961">
    <property type="protein sequence ID" value="JAP10526.1"/>
    <property type="molecule type" value="Transcribed_RNA"/>
</dbReference>
<feature type="non-terminal residue" evidence="1">
    <location>
        <position position="1"/>
    </location>
</feature>
<sequence length="111" mass="13316">ILIRFIHFFPTKSSRTHKEFVFHIFFFSLPSSFLVKKKTYFLQHLPLSSKPQDSLTRRILMPIYLMQTTMYYEVVPVQHIFALFLRLFADSILHNTPSQTHHLLWCFSLPN</sequence>
<proteinExistence type="predicted"/>
<organism evidence="1">
    <name type="scientific">Solanum chacoense</name>
    <name type="common">Chaco potato</name>
    <dbReference type="NCBI Taxonomy" id="4108"/>
    <lineage>
        <taxon>Eukaryota</taxon>
        <taxon>Viridiplantae</taxon>
        <taxon>Streptophyta</taxon>
        <taxon>Embryophyta</taxon>
        <taxon>Tracheophyta</taxon>
        <taxon>Spermatophyta</taxon>
        <taxon>Magnoliopsida</taxon>
        <taxon>eudicotyledons</taxon>
        <taxon>Gunneridae</taxon>
        <taxon>Pentapetalae</taxon>
        <taxon>asterids</taxon>
        <taxon>lamiids</taxon>
        <taxon>Solanales</taxon>
        <taxon>Solanaceae</taxon>
        <taxon>Solanoideae</taxon>
        <taxon>Solaneae</taxon>
        <taxon>Solanum</taxon>
    </lineage>
</organism>
<accession>A0A0V0GR39</accession>
<protein>
    <submittedName>
        <fullName evidence="1">Putative ovule protein</fullName>
    </submittedName>
</protein>
<evidence type="ECO:0000313" key="1">
    <source>
        <dbReference type="EMBL" id="JAP10526.1"/>
    </source>
</evidence>
<name>A0A0V0GR39_SOLCH</name>